<comment type="caution">
    <text evidence="1">The sequence shown here is derived from an EMBL/GenBank/DDBJ whole genome shotgun (WGS) entry which is preliminary data.</text>
</comment>
<evidence type="ECO:0000313" key="1">
    <source>
        <dbReference type="EMBL" id="KAF0821259.1"/>
    </source>
</evidence>
<evidence type="ECO:0000313" key="2">
    <source>
        <dbReference type="Proteomes" id="UP000465778"/>
    </source>
</evidence>
<sequence length="49" mass="5897">MRLPEDFIRARHKKEGLSLDQCFSNPIIHREIHGNKVFVPLDLKRIWNQ</sequence>
<name>A0A380XD41_CYTFI</name>
<accession>A0A380XD41</accession>
<protein>
    <submittedName>
        <fullName evidence="1">Uncharacterized protein</fullName>
    </submittedName>
</protein>
<reference evidence="1 2" key="1">
    <citation type="journal article" date="2020" name="G3 (Bethesda)">
        <title>Whole Genome Sequencing and Comparative Genomics of Two Nematicidal Bacillus Strains Reveals a Wide Range of Possible Virulence Factors.</title>
        <authorList>
            <person name="Susic N."/>
            <person name="Janezic S."/>
            <person name="Rupnik M."/>
            <person name="Geric Stare B."/>
        </authorList>
    </citation>
    <scope>NUCLEOTIDE SEQUENCE [LARGE SCALE GENOMIC DNA]</scope>
    <source>
        <strain evidence="1 2">I-1582</strain>
    </source>
</reference>
<dbReference type="Proteomes" id="UP000465778">
    <property type="component" value="Unassembled WGS sequence"/>
</dbReference>
<proteinExistence type="predicted"/>
<dbReference type="AlphaFoldDB" id="A0A380XD41"/>
<gene>
    <name evidence="1" type="ORF">KIS1582_5036</name>
</gene>
<dbReference type="EMBL" id="VDEM01000133">
    <property type="protein sequence ID" value="KAF0821259.1"/>
    <property type="molecule type" value="Genomic_DNA"/>
</dbReference>
<organism evidence="1 2">
    <name type="scientific">Cytobacillus firmus</name>
    <name type="common">Bacillus firmus</name>
    <dbReference type="NCBI Taxonomy" id="1399"/>
    <lineage>
        <taxon>Bacteria</taxon>
        <taxon>Bacillati</taxon>
        <taxon>Bacillota</taxon>
        <taxon>Bacilli</taxon>
        <taxon>Bacillales</taxon>
        <taxon>Bacillaceae</taxon>
        <taxon>Cytobacillus</taxon>
    </lineage>
</organism>